<evidence type="ECO:0000313" key="4">
    <source>
        <dbReference type="Proteomes" id="UP001145145"/>
    </source>
</evidence>
<reference evidence="1" key="2">
    <citation type="submission" date="2022-11" db="EMBL/GenBank/DDBJ databases">
        <title>Draft genome sequence of Sellimonas catena strain 12EGH17.</title>
        <authorList>
            <person name="Hisatomi A."/>
            <person name="Ohkuma M."/>
            <person name="Sakamoto M."/>
        </authorList>
    </citation>
    <scope>NUCLEOTIDE SEQUENCE</scope>
    <source>
        <strain evidence="1">12EGH17</strain>
    </source>
</reference>
<dbReference type="InterPro" id="IPR015422">
    <property type="entry name" value="PyrdxlP-dep_Trfase_small"/>
</dbReference>
<sequence>MRKIGGLFNYEPSKPIENGYFSRICSPSDDLAFNMSGRCAMYYCLQDIALHDTRKVAYVPLYTCETVLAPFEKAGYQLKFYELDKDLHSIFDTSVIDEISVLSLCGYYGFCNYDHDFVKACKEKGVVIFEDVTHSMLSADGIDPLCDYFAGSFRKWMGVDCGGFAVKRNGTFETPLLPVESTHLEQRKEYYKTGDGDVFWEGEMRLRQMFDSFASDDNSEYLLRHADFDSICKARRENYAALLDALTAPLHGVQVVFPELPEATVPSHFCLYAENRDEFQQYLTDHQIRSIVYWPVGPLVHPLPDSSEQYIYDHIVSIPCDQRFTPSDMQYVAQVLMDYSKS</sequence>
<dbReference type="Gene3D" id="3.40.640.10">
    <property type="entry name" value="Type I PLP-dependent aspartate aminotransferase-like (Major domain)"/>
    <property type="match status" value="1"/>
</dbReference>
<reference evidence="1" key="1">
    <citation type="submission" date="2022-11" db="EMBL/GenBank/DDBJ databases">
        <title>Draft genome sequence of Sellimonas catena strain 12EGH17.</title>
        <authorList>
            <person name="Atsushi H."/>
            <person name="Moriya O."/>
            <person name="Mitsuo S."/>
        </authorList>
    </citation>
    <scope>NUCLEOTIDE SEQUENCE</scope>
    <source>
        <strain evidence="1">12EGH17</strain>
    </source>
</reference>
<protein>
    <recommendedName>
        <fullName evidence="5">DegT/DnrJ/EryC1/StrS aminotransferase</fullName>
    </recommendedName>
</protein>
<evidence type="ECO:0000313" key="2">
    <source>
        <dbReference type="EMBL" id="GLG89343.1"/>
    </source>
</evidence>
<dbReference type="Gene3D" id="3.90.1150.10">
    <property type="entry name" value="Aspartate Aminotransferase, domain 1"/>
    <property type="match status" value="1"/>
</dbReference>
<dbReference type="EMBL" id="BSCH01000004">
    <property type="protein sequence ID" value="GLG89343.1"/>
    <property type="molecule type" value="Genomic_DNA"/>
</dbReference>
<keyword evidence="4" id="KW-1185">Reference proteome</keyword>
<reference evidence="2 4" key="5">
    <citation type="journal article" date="2023" name="Int. J. Syst. Evol. Microbiol.">
        <title>Sellimonas catena sp. nov., isolated from human faeces.</title>
        <authorList>
            <person name="Hisatomi A."/>
            <person name="Ohkuma M."/>
            <person name="Sakamoto M."/>
        </authorList>
    </citation>
    <scope>NUCLEOTIDE SEQUENCE</scope>
    <source>
        <strain evidence="1 4">12EGH17</strain>
        <strain evidence="2">18CBH55</strain>
    </source>
</reference>
<reference evidence="2" key="4">
    <citation type="submission" date="2022-11" db="EMBL/GenBank/DDBJ databases">
        <title>Draft genome sequence of Sellimonas catena strain 18CBH55.</title>
        <authorList>
            <person name="Hisatomi A."/>
            <person name="Ohkuma M."/>
            <person name="Sakamoto M."/>
        </authorList>
    </citation>
    <scope>NUCLEOTIDE SEQUENCE</scope>
    <source>
        <strain evidence="2">18CBH55</strain>
    </source>
</reference>
<dbReference type="Proteomes" id="UP001145145">
    <property type="component" value="Unassembled WGS sequence"/>
</dbReference>
<organism evidence="2 3">
    <name type="scientific">Sellimonas catena</name>
    <dbReference type="NCBI Taxonomy" id="2994035"/>
    <lineage>
        <taxon>Bacteria</taxon>
        <taxon>Bacillati</taxon>
        <taxon>Bacillota</taxon>
        <taxon>Clostridia</taxon>
        <taxon>Lachnospirales</taxon>
        <taxon>Lachnospiraceae</taxon>
        <taxon>Sellimonas</taxon>
    </lineage>
</organism>
<accession>A0A9W6C8H4</accession>
<dbReference type="EMBL" id="BSBO01000071">
    <property type="protein sequence ID" value="GLG06342.1"/>
    <property type="molecule type" value="Genomic_DNA"/>
</dbReference>
<evidence type="ECO:0008006" key="5">
    <source>
        <dbReference type="Google" id="ProtNLM"/>
    </source>
</evidence>
<evidence type="ECO:0000313" key="3">
    <source>
        <dbReference type="Proteomes" id="UP001145094"/>
    </source>
</evidence>
<dbReference type="Proteomes" id="UP001145094">
    <property type="component" value="Unassembled WGS sequence"/>
</dbReference>
<dbReference type="RefSeq" id="WP_087167993.1">
    <property type="nucleotide sequence ID" value="NZ_BSBO01000071.1"/>
</dbReference>
<dbReference type="AlphaFoldDB" id="A0A9W6C8H4"/>
<dbReference type="InterPro" id="IPR015421">
    <property type="entry name" value="PyrdxlP-dep_Trfase_major"/>
</dbReference>
<reference evidence="2" key="3">
    <citation type="submission" date="2022-11" db="EMBL/GenBank/DDBJ databases">
        <title>Draft genome sequence of Sellimonas catena strain 18CBH55.</title>
        <authorList>
            <person name="Atsushi H."/>
            <person name="Moriya O."/>
            <person name="Mitsuo S."/>
        </authorList>
    </citation>
    <scope>NUCLEOTIDE SEQUENCE</scope>
    <source>
        <strain evidence="2">18CBH55</strain>
    </source>
</reference>
<dbReference type="SUPFAM" id="SSF53383">
    <property type="entry name" value="PLP-dependent transferases"/>
    <property type="match status" value="1"/>
</dbReference>
<proteinExistence type="predicted"/>
<comment type="caution">
    <text evidence="2">The sequence shown here is derived from an EMBL/GenBank/DDBJ whole genome shotgun (WGS) entry which is preliminary data.</text>
</comment>
<name>A0A9W6C8H4_9FIRM</name>
<gene>
    <name evidence="1" type="ORF">Selli1_35160</name>
    <name evidence="2" type="ORF">Selli2_07700</name>
</gene>
<evidence type="ECO:0000313" key="1">
    <source>
        <dbReference type="EMBL" id="GLG06342.1"/>
    </source>
</evidence>
<dbReference type="GO" id="GO:0003824">
    <property type="term" value="F:catalytic activity"/>
    <property type="evidence" value="ECO:0007669"/>
    <property type="project" value="UniProtKB-ARBA"/>
</dbReference>
<dbReference type="InterPro" id="IPR015424">
    <property type="entry name" value="PyrdxlP-dep_Trfase"/>
</dbReference>